<dbReference type="AlphaFoldDB" id="A0A0A2SS33"/>
<dbReference type="OrthoDB" id="5649132at2"/>
<comment type="caution">
    <text evidence="1">The sequence shown here is derived from an EMBL/GenBank/DDBJ whole genome shotgun (WGS) entry which is preliminary data.</text>
</comment>
<reference evidence="1 2" key="1">
    <citation type="submission" date="2014-05" db="EMBL/GenBank/DDBJ databases">
        <authorList>
            <person name="Rizzardi K."/>
            <person name="Winiecka-Krusnell J."/>
            <person name="Ramliden M."/>
            <person name="Alm E."/>
            <person name="Andersson S."/>
            <person name="Byfors S."/>
        </authorList>
    </citation>
    <scope>NUCLEOTIDE SEQUENCE [LARGE SCALE GENOMIC DNA]</scope>
    <source>
        <strain evidence="1 2">LEGN</strain>
    </source>
</reference>
<keyword evidence="2" id="KW-1185">Reference proteome</keyword>
<organism evidence="1 2">
    <name type="scientific">Legionella norrlandica</name>
    <dbReference type="NCBI Taxonomy" id="1498499"/>
    <lineage>
        <taxon>Bacteria</taxon>
        <taxon>Pseudomonadati</taxon>
        <taxon>Pseudomonadota</taxon>
        <taxon>Gammaproteobacteria</taxon>
        <taxon>Legionellales</taxon>
        <taxon>Legionellaceae</taxon>
        <taxon>Legionella</taxon>
    </lineage>
</organism>
<accession>A0A0A2SS33</accession>
<dbReference type="STRING" id="1498499.EP47_07060"/>
<protein>
    <submittedName>
        <fullName evidence="1">Uncharacterized protein</fullName>
    </submittedName>
</protein>
<dbReference type="RefSeq" id="WP_035887640.1">
    <property type="nucleotide sequence ID" value="NZ_JNCF01000008.1"/>
</dbReference>
<dbReference type="Proteomes" id="UP000054422">
    <property type="component" value="Unassembled WGS sequence"/>
</dbReference>
<name>A0A0A2SS33_9GAMM</name>
<evidence type="ECO:0000313" key="2">
    <source>
        <dbReference type="Proteomes" id="UP000054422"/>
    </source>
</evidence>
<dbReference type="EMBL" id="JNCF01000008">
    <property type="protein sequence ID" value="KGP63890.1"/>
    <property type="molecule type" value="Genomic_DNA"/>
</dbReference>
<evidence type="ECO:0000313" key="1">
    <source>
        <dbReference type="EMBL" id="KGP63890.1"/>
    </source>
</evidence>
<sequence>MELTNLTEDNIERAVELVFTQENNFNSVEEAYQKLARVFYENFGSSLNKSEVVLSRVYHSFDFQVLPQELQSITKEIWGEQVKDTSKILVLMGTYGQEEAWRDRKQSKGHKAILLSKETLERIPMVARLIQQIGFDIGLLLGHEEGIDYEGIAGTFGVFYVSSAQGSPYIPAQDFVEQYKVQSVIGTGVMLPQGDISVYLAFTRVPIKSEVAANIAPLMSIFWQKAYFLLEKYGMFNLNQ</sequence>
<gene>
    <name evidence="1" type="ORF">EP47_07060</name>
</gene>
<proteinExistence type="predicted"/>